<dbReference type="KEGG" id="ssl:SS1G_02516"/>
<proteinExistence type="predicted"/>
<feature type="compositionally biased region" description="Low complexity" evidence="1">
    <location>
        <begin position="1"/>
        <end position="12"/>
    </location>
</feature>
<dbReference type="RefSeq" id="XP_001596296.1">
    <property type="nucleotide sequence ID" value="XM_001596246.1"/>
</dbReference>
<keyword evidence="3" id="KW-1185">Reference proteome</keyword>
<dbReference type="EMBL" id="CH476623">
    <property type="protein sequence ID" value="EDN99658.1"/>
    <property type="molecule type" value="Genomic_DNA"/>
</dbReference>
<evidence type="ECO:0000256" key="1">
    <source>
        <dbReference type="SAM" id="MobiDB-lite"/>
    </source>
</evidence>
<accession>A7EB30</accession>
<dbReference type="HOGENOM" id="CLU_1705316_0_0_1"/>
<dbReference type="Proteomes" id="UP000001312">
    <property type="component" value="Unassembled WGS sequence"/>
</dbReference>
<gene>
    <name evidence="2" type="ORF">SS1G_02516</name>
</gene>
<evidence type="ECO:0000313" key="3">
    <source>
        <dbReference type="Proteomes" id="UP000001312"/>
    </source>
</evidence>
<evidence type="ECO:0000313" key="2">
    <source>
        <dbReference type="EMBL" id="EDN99658.1"/>
    </source>
</evidence>
<protein>
    <submittedName>
        <fullName evidence="2">Uncharacterized protein</fullName>
    </submittedName>
</protein>
<dbReference type="GeneID" id="5492378"/>
<sequence length="154" mass="16991">MAAAPAKPASSKHSVHPSEVKKHSPRHKALQYLSLSHSTSCITYHEMRSATVNGGFARPEHSLSSVDSCFLGLACVSASFAFYKYGAMIRAHCVWTVKSEAGLKSMRARAVAREVVVTENTLKRRPRQLTYNFRRRFIPVGVVTESVDSALGRL</sequence>
<feature type="region of interest" description="Disordered" evidence="1">
    <location>
        <begin position="1"/>
        <end position="27"/>
    </location>
</feature>
<organism evidence="2 3">
    <name type="scientific">Sclerotinia sclerotiorum (strain ATCC 18683 / 1980 / Ss-1)</name>
    <name type="common">White mold</name>
    <name type="synonym">Whetzelinia sclerotiorum</name>
    <dbReference type="NCBI Taxonomy" id="665079"/>
    <lineage>
        <taxon>Eukaryota</taxon>
        <taxon>Fungi</taxon>
        <taxon>Dikarya</taxon>
        <taxon>Ascomycota</taxon>
        <taxon>Pezizomycotina</taxon>
        <taxon>Leotiomycetes</taxon>
        <taxon>Helotiales</taxon>
        <taxon>Sclerotiniaceae</taxon>
        <taxon>Sclerotinia</taxon>
    </lineage>
</organism>
<dbReference type="InParanoid" id="A7EB30"/>
<reference evidence="3" key="1">
    <citation type="journal article" date="2011" name="PLoS Genet.">
        <title>Genomic analysis of the necrotrophic fungal pathogens Sclerotinia sclerotiorum and Botrytis cinerea.</title>
        <authorList>
            <person name="Amselem J."/>
            <person name="Cuomo C.A."/>
            <person name="van Kan J.A."/>
            <person name="Viaud M."/>
            <person name="Benito E.P."/>
            <person name="Couloux A."/>
            <person name="Coutinho P.M."/>
            <person name="de Vries R.P."/>
            <person name="Dyer P.S."/>
            <person name="Fillinger S."/>
            <person name="Fournier E."/>
            <person name="Gout L."/>
            <person name="Hahn M."/>
            <person name="Kohn L."/>
            <person name="Lapalu N."/>
            <person name="Plummer K.M."/>
            <person name="Pradier J.M."/>
            <person name="Quevillon E."/>
            <person name="Sharon A."/>
            <person name="Simon A."/>
            <person name="ten Have A."/>
            <person name="Tudzynski B."/>
            <person name="Tudzynski P."/>
            <person name="Wincker P."/>
            <person name="Andrew M."/>
            <person name="Anthouard V."/>
            <person name="Beever R.E."/>
            <person name="Beffa R."/>
            <person name="Benoit I."/>
            <person name="Bouzid O."/>
            <person name="Brault B."/>
            <person name="Chen Z."/>
            <person name="Choquer M."/>
            <person name="Collemare J."/>
            <person name="Cotton P."/>
            <person name="Danchin E.G."/>
            <person name="Da Silva C."/>
            <person name="Gautier A."/>
            <person name="Giraud C."/>
            <person name="Giraud T."/>
            <person name="Gonzalez C."/>
            <person name="Grossetete S."/>
            <person name="Guldener U."/>
            <person name="Henrissat B."/>
            <person name="Howlett B.J."/>
            <person name="Kodira C."/>
            <person name="Kretschmer M."/>
            <person name="Lappartient A."/>
            <person name="Leroch M."/>
            <person name="Levis C."/>
            <person name="Mauceli E."/>
            <person name="Neuveglise C."/>
            <person name="Oeser B."/>
            <person name="Pearson M."/>
            <person name="Poulain J."/>
            <person name="Poussereau N."/>
            <person name="Quesneville H."/>
            <person name="Rascle C."/>
            <person name="Schumacher J."/>
            <person name="Segurens B."/>
            <person name="Sexton A."/>
            <person name="Silva E."/>
            <person name="Sirven C."/>
            <person name="Soanes D.M."/>
            <person name="Talbot N.J."/>
            <person name="Templeton M."/>
            <person name="Yandava C."/>
            <person name="Yarden O."/>
            <person name="Zeng Q."/>
            <person name="Rollins J.A."/>
            <person name="Lebrun M.H."/>
            <person name="Dickman M."/>
        </authorList>
    </citation>
    <scope>NUCLEOTIDE SEQUENCE [LARGE SCALE GENOMIC DNA]</scope>
    <source>
        <strain evidence="3">ATCC 18683 / 1980 / Ss-1</strain>
    </source>
</reference>
<dbReference type="AlphaFoldDB" id="A7EB30"/>
<name>A7EB30_SCLS1</name>